<evidence type="ECO:0000256" key="4">
    <source>
        <dbReference type="ARBA" id="ARBA00022833"/>
    </source>
</evidence>
<gene>
    <name evidence="9" type="ORF">E4Q08_22865</name>
</gene>
<dbReference type="InterPro" id="IPR031939">
    <property type="entry name" value="Adhesin_E-like"/>
</dbReference>
<dbReference type="Pfam" id="PF16747">
    <property type="entry name" value="Adhesin_E"/>
    <property type="match status" value="1"/>
</dbReference>
<dbReference type="SMART" id="SM01057">
    <property type="entry name" value="Carb_anhydrase"/>
    <property type="match status" value="1"/>
</dbReference>
<evidence type="ECO:0000256" key="6">
    <source>
        <dbReference type="ARBA" id="ARBA00048348"/>
    </source>
</evidence>
<keyword evidence="10" id="KW-1185">Reference proteome</keyword>
<evidence type="ECO:0000313" key="9">
    <source>
        <dbReference type="EMBL" id="NMQ07873.1"/>
    </source>
</evidence>
<evidence type="ECO:0000256" key="3">
    <source>
        <dbReference type="ARBA" id="ARBA00022723"/>
    </source>
</evidence>
<dbReference type="EMBL" id="SPMX01000102">
    <property type="protein sequence ID" value="NMQ07873.1"/>
    <property type="molecule type" value="Genomic_DNA"/>
</dbReference>
<dbReference type="Proteomes" id="UP000886469">
    <property type="component" value="Unassembled WGS sequence"/>
</dbReference>
<dbReference type="SUPFAM" id="SSF51069">
    <property type="entry name" value="Carbonic anhydrase"/>
    <property type="match status" value="1"/>
</dbReference>
<dbReference type="InterPro" id="IPR023561">
    <property type="entry name" value="Carbonic_anhydrase_a-class"/>
</dbReference>
<reference evidence="9" key="1">
    <citation type="submission" date="2019-03" db="EMBL/GenBank/DDBJ databases">
        <title>Metabolic reconstructions from genomes of highly enriched 'Candidatus Accumulibacter' and 'Candidatus Competibacter' bioreactor populations.</title>
        <authorList>
            <person name="Annavajhala M.K."/>
            <person name="Welles L."/>
            <person name="Abbas B."/>
            <person name="Sorokin D."/>
            <person name="Park H."/>
            <person name="Van Loosdrecht M."/>
            <person name="Chandran K."/>
        </authorList>
    </citation>
    <scope>NUCLEOTIDE SEQUENCE</scope>
    <source>
        <strain evidence="9">SBR_L</strain>
    </source>
</reference>
<dbReference type="Gene3D" id="3.10.200.10">
    <property type="entry name" value="Alpha carbonic anhydrase"/>
    <property type="match status" value="1"/>
</dbReference>
<keyword evidence="4" id="KW-0862">Zinc</keyword>
<dbReference type="PANTHER" id="PTHR18952">
    <property type="entry name" value="CARBONIC ANHYDRASE"/>
    <property type="match status" value="1"/>
</dbReference>
<dbReference type="PROSITE" id="PS51144">
    <property type="entry name" value="ALPHA_CA_2"/>
    <property type="match status" value="1"/>
</dbReference>
<dbReference type="Pfam" id="PF00194">
    <property type="entry name" value="Carb_anhydrase"/>
    <property type="match status" value="1"/>
</dbReference>
<protein>
    <recommendedName>
        <fullName evidence="2">carbonic anhydrase</fullName>
        <ecNumber evidence="2">4.2.1.1</ecNumber>
    </recommendedName>
</protein>
<keyword evidence="7" id="KW-0175">Coiled coil</keyword>
<evidence type="ECO:0000256" key="5">
    <source>
        <dbReference type="ARBA" id="ARBA00023239"/>
    </source>
</evidence>
<organism evidence="9 10">
    <name type="scientific">Candidatus Accumulibacter contiguus</name>
    <dbReference type="NCBI Taxonomy" id="2954381"/>
    <lineage>
        <taxon>Bacteria</taxon>
        <taxon>Pseudomonadati</taxon>
        <taxon>Pseudomonadota</taxon>
        <taxon>Betaproteobacteria</taxon>
        <taxon>Candidatus Accumulibacter</taxon>
    </lineage>
</organism>
<comment type="similarity">
    <text evidence="1">Belongs to the alpha-carbonic anhydrase family.</text>
</comment>
<evidence type="ECO:0000256" key="7">
    <source>
        <dbReference type="SAM" id="Coils"/>
    </source>
</evidence>
<evidence type="ECO:0000256" key="2">
    <source>
        <dbReference type="ARBA" id="ARBA00012925"/>
    </source>
</evidence>
<dbReference type="InterPro" id="IPR001148">
    <property type="entry name" value="CA_dom"/>
</dbReference>
<feature type="coiled-coil region" evidence="7">
    <location>
        <begin position="158"/>
        <end position="185"/>
    </location>
</feature>
<keyword evidence="5" id="KW-0456">Lyase</keyword>
<evidence type="ECO:0000313" key="10">
    <source>
        <dbReference type="Proteomes" id="UP000886469"/>
    </source>
</evidence>
<dbReference type="InterPro" id="IPR041891">
    <property type="entry name" value="Alpha_CA_prokaryot-like"/>
</dbReference>
<dbReference type="EC" id="4.2.1.1" evidence="2"/>
<name>A0ABX1TFL0_9PROT</name>
<evidence type="ECO:0000256" key="1">
    <source>
        <dbReference type="ARBA" id="ARBA00010718"/>
    </source>
</evidence>
<dbReference type="InterPro" id="IPR036398">
    <property type="entry name" value="CA_dom_sf"/>
</dbReference>
<evidence type="ECO:0000259" key="8">
    <source>
        <dbReference type="PROSITE" id="PS51144"/>
    </source>
</evidence>
<comment type="catalytic activity">
    <reaction evidence="6">
        <text>hydrogencarbonate + H(+) = CO2 + H2O</text>
        <dbReference type="Rhea" id="RHEA:10748"/>
        <dbReference type="ChEBI" id="CHEBI:15377"/>
        <dbReference type="ChEBI" id="CHEBI:15378"/>
        <dbReference type="ChEBI" id="CHEBI:16526"/>
        <dbReference type="ChEBI" id="CHEBI:17544"/>
        <dbReference type="EC" id="4.2.1.1"/>
    </reaction>
</comment>
<feature type="domain" description="Alpha-carbonic anhydrase" evidence="8">
    <location>
        <begin position="244"/>
        <end position="466"/>
    </location>
</feature>
<keyword evidence="3" id="KW-0479">Metal-binding</keyword>
<dbReference type="PANTHER" id="PTHR18952:SF265">
    <property type="entry name" value="CARBONIC ANHYDRASE"/>
    <property type="match status" value="1"/>
</dbReference>
<proteinExistence type="inferred from homology"/>
<comment type="caution">
    <text evidence="9">The sequence shown here is derived from an EMBL/GenBank/DDBJ whole genome shotgun (WGS) entry which is preliminary data.</text>
</comment>
<sequence>MSRTNDGSPFMHPDLRILATCCVAIMPAIASAAWQVISAEPGKRVEVDRSSIRKEENGKTVALGRIILEKPIIDPKTSSSYRIVQALSRYDCTLRSYSTLKRSYFKEEGELLREEDVKVQVEMPIRSGMLDDKLLREVCRPKPGPDTALAASRTADKVNEASGELRKANEALVQKEVRRANLQTLAAEKAVPEAKPATLTRLPMRAVSAAPVVLATAAPEHQRIVRARPAASDEPPHTPSHAHVHWAYEGEGGPENWGKLKPEYVTCDTGKRQSPIDIRDGFRVDLEAIEFSYRQSAFRVVDNGHTIQVEVDGSSIRLLGKTYDLIQFHFHRPSEERVNGRSFDMVAHLVHKSVDGRIAVLAVLLEKGMENPVVQTVWNNLPLEKNEYVTPPGLAIDVAQLLPEDRSYYTYMGSLTTPPCSEGVLWLVLKQPQQISPEQFALFTRLYRHNARPVQAGFGRMIKESR</sequence>
<accession>A0ABX1TFL0</accession>
<dbReference type="CDD" id="cd03124">
    <property type="entry name" value="alpha_CA_prokaryotic_like"/>
    <property type="match status" value="1"/>
</dbReference>